<reference evidence="3 4" key="1">
    <citation type="submission" date="2014-10" db="EMBL/GenBank/DDBJ databases">
        <title>Draft genome of the hookworm Ancylostoma caninum.</title>
        <authorList>
            <person name="Mitreva M."/>
        </authorList>
    </citation>
    <scope>NUCLEOTIDE SEQUENCE [LARGE SCALE GENOMIC DNA]</scope>
    <source>
        <strain evidence="3 4">Baltimore</strain>
    </source>
</reference>
<feature type="non-terminal residue" evidence="3">
    <location>
        <position position="1"/>
    </location>
</feature>
<feature type="region of interest" description="Disordered" evidence="1">
    <location>
        <begin position="1"/>
        <end position="21"/>
    </location>
</feature>
<feature type="domain" description="VWFA" evidence="2">
    <location>
        <begin position="75"/>
        <end position="160"/>
    </location>
</feature>
<dbReference type="InterPro" id="IPR036465">
    <property type="entry name" value="vWFA_dom_sf"/>
</dbReference>
<dbReference type="AlphaFoldDB" id="A0A368G321"/>
<dbReference type="InterPro" id="IPR002035">
    <property type="entry name" value="VWF_A"/>
</dbReference>
<dbReference type="Gene3D" id="3.40.50.410">
    <property type="entry name" value="von Willebrand factor, type A domain"/>
    <property type="match status" value="1"/>
</dbReference>
<protein>
    <recommendedName>
        <fullName evidence="2">VWFA domain-containing protein</fullName>
    </recommendedName>
</protein>
<gene>
    <name evidence="3" type="ORF">ANCCAN_16718</name>
</gene>
<feature type="compositionally biased region" description="Polar residues" evidence="1">
    <location>
        <begin position="1"/>
        <end position="12"/>
    </location>
</feature>
<name>A0A368G321_ANCCA</name>
<accession>A0A368G321</accession>
<dbReference type="Proteomes" id="UP000252519">
    <property type="component" value="Unassembled WGS sequence"/>
</dbReference>
<sequence>LTVSGASISGNPPNLPPLKPSDQCNKAAHYDAKRKKCVCNNPDTDGRLKDPDRYGHYPEGIVCFDCANSTISRSVVFILDNSASVYEEGWVAQKEFMVNVSKLIKDIRVGLVIISGAPHVEIEMDFYENNKAKIDKFVKKYKWGSRWKAVGVALYKARKLLEVFFNT</sequence>
<evidence type="ECO:0000256" key="1">
    <source>
        <dbReference type="SAM" id="MobiDB-lite"/>
    </source>
</evidence>
<evidence type="ECO:0000313" key="3">
    <source>
        <dbReference type="EMBL" id="RCN37375.1"/>
    </source>
</evidence>
<dbReference type="EMBL" id="JOJR01000474">
    <property type="protein sequence ID" value="RCN37375.1"/>
    <property type="molecule type" value="Genomic_DNA"/>
</dbReference>
<organism evidence="3 4">
    <name type="scientific">Ancylostoma caninum</name>
    <name type="common">Dog hookworm</name>
    <dbReference type="NCBI Taxonomy" id="29170"/>
    <lineage>
        <taxon>Eukaryota</taxon>
        <taxon>Metazoa</taxon>
        <taxon>Ecdysozoa</taxon>
        <taxon>Nematoda</taxon>
        <taxon>Chromadorea</taxon>
        <taxon>Rhabditida</taxon>
        <taxon>Rhabditina</taxon>
        <taxon>Rhabditomorpha</taxon>
        <taxon>Strongyloidea</taxon>
        <taxon>Ancylostomatidae</taxon>
        <taxon>Ancylostomatinae</taxon>
        <taxon>Ancylostoma</taxon>
    </lineage>
</organism>
<keyword evidence="4" id="KW-1185">Reference proteome</keyword>
<evidence type="ECO:0000313" key="4">
    <source>
        <dbReference type="Proteomes" id="UP000252519"/>
    </source>
</evidence>
<dbReference type="OrthoDB" id="5872865at2759"/>
<dbReference type="STRING" id="29170.A0A368G321"/>
<proteinExistence type="predicted"/>
<evidence type="ECO:0000259" key="2">
    <source>
        <dbReference type="Pfam" id="PF00092"/>
    </source>
</evidence>
<dbReference type="Pfam" id="PF00092">
    <property type="entry name" value="VWA"/>
    <property type="match status" value="1"/>
</dbReference>
<comment type="caution">
    <text evidence="3">The sequence shown here is derived from an EMBL/GenBank/DDBJ whole genome shotgun (WGS) entry which is preliminary data.</text>
</comment>
<dbReference type="SUPFAM" id="SSF53300">
    <property type="entry name" value="vWA-like"/>
    <property type="match status" value="1"/>
</dbReference>